<dbReference type="FunFam" id="3.90.700.10:FF:000002">
    <property type="entry name" value="L-aspartate oxidase"/>
    <property type="match status" value="1"/>
</dbReference>
<dbReference type="AlphaFoldDB" id="A0A1U7M2V2"/>
<name>A0A1U7M2V2_TISCR</name>
<evidence type="ECO:0000256" key="6">
    <source>
        <dbReference type="ARBA" id="ARBA00022630"/>
    </source>
</evidence>
<keyword evidence="6" id="KW-0285">Flavoprotein</keyword>
<dbReference type="Proteomes" id="UP000186112">
    <property type="component" value="Unassembled WGS sequence"/>
</dbReference>
<accession>A0A1U7M2V2</accession>
<dbReference type="GO" id="GO:0008734">
    <property type="term" value="F:L-aspartate oxidase activity"/>
    <property type="evidence" value="ECO:0007669"/>
    <property type="project" value="UniProtKB-EC"/>
</dbReference>
<evidence type="ECO:0000256" key="2">
    <source>
        <dbReference type="ARBA" id="ARBA00004950"/>
    </source>
</evidence>
<proteinExistence type="inferred from homology"/>
<comment type="catalytic activity">
    <reaction evidence="11">
        <text>L-aspartate + O2 = iminosuccinate + H2O2</text>
        <dbReference type="Rhea" id="RHEA:25876"/>
        <dbReference type="ChEBI" id="CHEBI:15379"/>
        <dbReference type="ChEBI" id="CHEBI:16240"/>
        <dbReference type="ChEBI" id="CHEBI:29991"/>
        <dbReference type="ChEBI" id="CHEBI:77875"/>
        <dbReference type="EC" id="1.4.3.16"/>
    </reaction>
    <physiologicalReaction direction="left-to-right" evidence="11">
        <dbReference type="Rhea" id="RHEA:25877"/>
    </physiologicalReaction>
</comment>
<evidence type="ECO:0000256" key="1">
    <source>
        <dbReference type="ARBA" id="ARBA00001974"/>
    </source>
</evidence>
<evidence type="ECO:0000256" key="5">
    <source>
        <dbReference type="ARBA" id="ARBA00021901"/>
    </source>
</evidence>
<dbReference type="PRINTS" id="PR00368">
    <property type="entry name" value="FADPNR"/>
</dbReference>
<dbReference type="InterPro" id="IPR003953">
    <property type="entry name" value="FAD-dep_OxRdtase_2_FAD-bd"/>
</dbReference>
<evidence type="ECO:0000313" key="14">
    <source>
        <dbReference type="Proteomes" id="UP000186112"/>
    </source>
</evidence>
<evidence type="ECO:0000259" key="12">
    <source>
        <dbReference type="Pfam" id="PF00890"/>
    </source>
</evidence>
<dbReference type="GO" id="GO:0033765">
    <property type="term" value="F:steroid dehydrogenase activity, acting on the CH-CH group of donors"/>
    <property type="evidence" value="ECO:0007669"/>
    <property type="project" value="UniProtKB-ARBA"/>
</dbReference>
<keyword evidence="9 13" id="KW-0560">Oxidoreductase</keyword>
<sequence length="433" mass="48160">MDLVFDVLIVGTGLAGIYSALNLDKNLKVLLITKTKVNECNSNLAQGGISVARDSDDIEIFIKDTLNAGKDENNLIALRILANESSFNINKLVEFGIEFDKNEKGFEYTIEGAHSVNRIIHCKDSTGKEVINALYKEIKKRKNITIFEDTQLIDLITDNNICYGGAVLKNGTAYNIFSKVTILATGGIGGLFKSSTNYRSITGDGIAIALKNNVKIKDLGYIQIHPTSLYENKLRGRRMLISEAVRGEGGKLLNLKGERFVDELSARDVVTKAIVNEQFETKSAYVYLDVSFKSNEYIKNRFPAIFKECLKIGINITEKPIPVTPAQHYLMGGIEVDVYSRTSMTNLFACGEVSCTGVHGRNRLASNSLLEALVFSKRAADLINNDIENIELKKFYKQNSIKSLTAIEKLNKRIILDSLKSVREDFVNELVEC</sequence>
<gene>
    <name evidence="13" type="primary">nadB</name>
    <name evidence="13" type="ORF">TICRE_24680</name>
</gene>
<comment type="pathway">
    <text evidence="2">Cofactor biosynthesis; NAD(+) biosynthesis; iminoaspartate from L-aspartate (oxidase route): step 1/1.</text>
</comment>
<dbReference type="SUPFAM" id="SSF56425">
    <property type="entry name" value="Succinate dehydrogenase/fumarate reductase flavoprotein, catalytic domain"/>
    <property type="match status" value="1"/>
</dbReference>
<keyword evidence="14" id="KW-1185">Reference proteome</keyword>
<evidence type="ECO:0000256" key="7">
    <source>
        <dbReference type="ARBA" id="ARBA00022642"/>
    </source>
</evidence>
<dbReference type="Pfam" id="PF00890">
    <property type="entry name" value="FAD_binding_2"/>
    <property type="match status" value="1"/>
</dbReference>
<dbReference type="PANTHER" id="PTHR42716">
    <property type="entry name" value="L-ASPARTATE OXIDASE"/>
    <property type="match status" value="1"/>
</dbReference>
<dbReference type="PANTHER" id="PTHR42716:SF2">
    <property type="entry name" value="L-ASPARTATE OXIDASE, CHLOROPLASTIC"/>
    <property type="match status" value="1"/>
</dbReference>
<evidence type="ECO:0000256" key="9">
    <source>
        <dbReference type="ARBA" id="ARBA00023002"/>
    </source>
</evidence>
<dbReference type="InterPro" id="IPR005288">
    <property type="entry name" value="NadB"/>
</dbReference>
<dbReference type="RefSeq" id="WP_075728508.1">
    <property type="nucleotide sequence ID" value="NZ_LTDM01000065.1"/>
</dbReference>
<evidence type="ECO:0000256" key="11">
    <source>
        <dbReference type="ARBA" id="ARBA00048305"/>
    </source>
</evidence>
<feature type="domain" description="FAD-dependent oxidoreductase 2 FAD-binding" evidence="12">
    <location>
        <begin position="6"/>
        <end position="369"/>
    </location>
</feature>
<evidence type="ECO:0000256" key="3">
    <source>
        <dbReference type="ARBA" id="ARBA00008562"/>
    </source>
</evidence>
<dbReference type="UniPathway" id="UPA00253">
    <property type="reaction ID" value="UER00326"/>
</dbReference>
<evidence type="ECO:0000256" key="4">
    <source>
        <dbReference type="ARBA" id="ARBA00012173"/>
    </source>
</evidence>
<dbReference type="Gene3D" id="3.50.50.60">
    <property type="entry name" value="FAD/NAD(P)-binding domain"/>
    <property type="match status" value="1"/>
</dbReference>
<dbReference type="EC" id="1.4.3.16" evidence="4"/>
<reference evidence="13 14" key="1">
    <citation type="submission" date="2016-02" db="EMBL/GenBank/DDBJ databases">
        <title>Genome sequence of Tissierella creatinophila DSM 6911.</title>
        <authorList>
            <person name="Poehlein A."/>
            <person name="Daniel R."/>
        </authorList>
    </citation>
    <scope>NUCLEOTIDE SEQUENCE [LARGE SCALE GENOMIC DNA]</scope>
    <source>
        <strain evidence="13 14">DSM 6911</strain>
    </source>
</reference>
<evidence type="ECO:0000313" key="13">
    <source>
        <dbReference type="EMBL" id="OLS01644.1"/>
    </source>
</evidence>
<dbReference type="SUPFAM" id="SSF51905">
    <property type="entry name" value="FAD/NAD(P)-binding domain"/>
    <property type="match status" value="1"/>
</dbReference>
<keyword evidence="8" id="KW-0274">FAD</keyword>
<dbReference type="GO" id="GO:0034628">
    <property type="term" value="P:'de novo' NAD+ biosynthetic process from L-aspartate"/>
    <property type="evidence" value="ECO:0007669"/>
    <property type="project" value="TreeGrafter"/>
</dbReference>
<dbReference type="OrthoDB" id="9806724at2"/>
<dbReference type="InterPro" id="IPR036188">
    <property type="entry name" value="FAD/NAD-bd_sf"/>
</dbReference>
<comment type="caution">
    <text evidence="13">The sequence shown here is derived from an EMBL/GenBank/DDBJ whole genome shotgun (WGS) entry which is preliminary data.</text>
</comment>
<comment type="similarity">
    <text evidence="3">Belongs to the FAD-dependent oxidoreductase 2 family. NadB subfamily.</text>
</comment>
<evidence type="ECO:0000256" key="8">
    <source>
        <dbReference type="ARBA" id="ARBA00022827"/>
    </source>
</evidence>
<comment type="cofactor">
    <cofactor evidence="1">
        <name>FAD</name>
        <dbReference type="ChEBI" id="CHEBI:57692"/>
    </cofactor>
</comment>
<dbReference type="NCBIfam" id="NF004820">
    <property type="entry name" value="PRK06175.1"/>
    <property type="match status" value="1"/>
</dbReference>
<protein>
    <recommendedName>
        <fullName evidence="5">L-aspartate oxidase</fullName>
        <ecNumber evidence="4">1.4.3.16</ecNumber>
    </recommendedName>
    <alternativeName>
        <fullName evidence="10">Quinolinate synthase B</fullName>
    </alternativeName>
</protein>
<dbReference type="EMBL" id="LTDM01000065">
    <property type="protein sequence ID" value="OLS01644.1"/>
    <property type="molecule type" value="Genomic_DNA"/>
</dbReference>
<keyword evidence="7" id="KW-0662">Pyridine nucleotide biosynthesis</keyword>
<dbReference type="InterPro" id="IPR027477">
    <property type="entry name" value="Succ_DH/fumarate_Rdtase_cat_sf"/>
</dbReference>
<dbReference type="Gene3D" id="3.90.700.10">
    <property type="entry name" value="Succinate dehydrogenase/fumarate reductase flavoprotein, catalytic domain"/>
    <property type="match status" value="1"/>
</dbReference>
<evidence type="ECO:0000256" key="10">
    <source>
        <dbReference type="ARBA" id="ARBA00030386"/>
    </source>
</evidence>
<organism evidence="13 14">
    <name type="scientific">Tissierella creatinophila DSM 6911</name>
    <dbReference type="NCBI Taxonomy" id="1123403"/>
    <lineage>
        <taxon>Bacteria</taxon>
        <taxon>Bacillati</taxon>
        <taxon>Bacillota</taxon>
        <taxon>Tissierellia</taxon>
        <taxon>Tissierellales</taxon>
        <taxon>Tissierellaceae</taxon>
        <taxon>Tissierella</taxon>
    </lineage>
</organism>